<organism evidence="2 3">
    <name type="scientific">Marssonina brunnea f. sp. multigermtubi (strain MB_m1)</name>
    <name type="common">Marssonina leaf spot fungus</name>
    <dbReference type="NCBI Taxonomy" id="1072389"/>
    <lineage>
        <taxon>Eukaryota</taxon>
        <taxon>Fungi</taxon>
        <taxon>Dikarya</taxon>
        <taxon>Ascomycota</taxon>
        <taxon>Pezizomycotina</taxon>
        <taxon>Leotiomycetes</taxon>
        <taxon>Helotiales</taxon>
        <taxon>Drepanopezizaceae</taxon>
        <taxon>Drepanopeziza</taxon>
    </lineage>
</organism>
<dbReference type="KEGG" id="mbe:MBM_03546"/>
<feature type="region of interest" description="Disordered" evidence="1">
    <location>
        <begin position="64"/>
        <end position="90"/>
    </location>
</feature>
<dbReference type="AlphaFoldDB" id="K1XCR2"/>
<keyword evidence="3" id="KW-1185">Reference proteome</keyword>
<gene>
    <name evidence="2" type="ORF">MBM_03546</name>
</gene>
<evidence type="ECO:0000256" key="1">
    <source>
        <dbReference type="SAM" id="MobiDB-lite"/>
    </source>
</evidence>
<dbReference type="EMBL" id="JH921433">
    <property type="protein sequence ID" value="EKD18553.1"/>
    <property type="molecule type" value="Genomic_DNA"/>
</dbReference>
<dbReference type="Proteomes" id="UP000006753">
    <property type="component" value="Unassembled WGS sequence"/>
</dbReference>
<accession>K1XCR2</accession>
<dbReference type="InParanoid" id="K1XCR2"/>
<reference evidence="2 3" key="1">
    <citation type="journal article" date="2012" name="BMC Genomics">
        <title>Sequencing the genome of Marssonina brunnea reveals fungus-poplar co-evolution.</title>
        <authorList>
            <person name="Zhu S."/>
            <person name="Cao Y.-Z."/>
            <person name="Jiang C."/>
            <person name="Tan B.-Y."/>
            <person name="Wang Z."/>
            <person name="Feng S."/>
            <person name="Zhang L."/>
            <person name="Su X.-H."/>
            <person name="Brejova B."/>
            <person name="Vinar T."/>
            <person name="Xu M."/>
            <person name="Wang M.-X."/>
            <person name="Zhang S.-G."/>
            <person name="Huang M.-R."/>
            <person name="Wu R."/>
            <person name="Zhou Y."/>
        </authorList>
    </citation>
    <scope>NUCLEOTIDE SEQUENCE [LARGE SCALE GENOMIC DNA]</scope>
    <source>
        <strain evidence="2 3">MB_m1</strain>
    </source>
</reference>
<sequence>MALPNITSTSTNLAVLIWLKRFAQSHHCYMFSDTSTQGTAQRTMAGLGEDGGFSTRWPSRWFKEEDRSSECRDGRRDQGRHTTGSIDRHHLGLKREEGIRSCVTIPQDDGGPGPAQCALLLSLSGEDMTL</sequence>
<dbReference type="HOGENOM" id="CLU_1938606_0_0_1"/>
<name>K1XCR2_MARBU</name>
<protein>
    <submittedName>
        <fullName evidence="2">Uncharacterized protein</fullName>
    </submittedName>
</protein>
<proteinExistence type="predicted"/>
<evidence type="ECO:0000313" key="3">
    <source>
        <dbReference type="Proteomes" id="UP000006753"/>
    </source>
</evidence>
<evidence type="ECO:0000313" key="2">
    <source>
        <dbReference type="EMBL" id="EKD18553.1"/>
    </source>
</evidence>